<sequence>MPAFAWVQAAWIARPPSLASITAQQCFGDGFIGAMAVRRARASYVSESQKPHYGQRRRQPHLAGARRPPLLFGREGVDNIISAATTQAGRLQPYNTSCTSRSKTTGWGPRIAANHSNRRREASLDSNVRRELSVAAPTPVFSSWLPSSVEALCSPVQAINPPRASGPVDERVATVDGKRAQARLPPTRRNKPCECRIRTRLGALPVSPTPIAGCPSQPFPGYTLLLDIGECLPPDQSNAQPRQELRCWLGTRASAEGSQPCPGEAYRDAIHGCGHLRGRWFCVVEAVPRITALGLDAVDVVVDNGSVLARLHFATISILLFACGQLKLSINWLLSPPFVQDIPTHPQTQAREPQAQKSLLTQSLRLETSHDFFPLQQQTLSFTDANMRFLAILAPFVGLAAAIPAPEPAPVSKPSKVKVRGISLLGSGCPAGTADVQVDATGTLFEATFSEYEVQTGPGTKAIDWRKNCKLTLNMEFDQGFQFSILDTDMIGFAEIPKGAKGQCSNVFSFTGNPGNQAKYAINLNGKFSGNFNLHSNPGIESWSPCGGSTAILNMNTACNISPTHLPALIAVDHISGKLKVKFAVKWRHCPRK</sequence>
<dbReference type="EMBL" id="LCWV01000064">
    <property type="protein sequence ID" value="PWI64412.1"/>
    <property type="molecule type" value="Genomic_DNA"/>
</dbReference>
<dbReference type="PANTHER" id="PTHR38847">
    <property type="match status" value="1"/>
</dbReference>
<dbReference type="Proteomes" id="UP000245956">
    <property type="component" value="Unassembled WGS sequence"/>
</dbReference>
<dbReference type="AlphaFoldDB" id="A0A2U3DQ82"/>
<name>A0A2U3DQ82_PURLI</name>
<accession>A0A2U3DQ82</accession>
<evidence type="ECO:0000313" key="3">
    <source>
        <dbReference type="Proteomes" id="UP000245956"/>
    </source>
</evidence>
<reference evidence="2 3" key="1">
    <citation type="journal article" date="2016" name="Front. Microbiol.">
        <title>Genome and transcriptome sequences reveal the specific parasitism of the nematophagous Purpureocillium lilacinum 36-1.</title>
        <authorList>
            <person name="Xie J."/>
            <person name="Li S."/>
            <person name="Mo C."/>
            <person name="Xiao X."/>
            <person name="Peng D."/>
            <person name="Wang G."/>
            <person name="Xiao Y."/>
        </authorList>
    </citation>
    <scope>NUCLEOTIDE SEQUENCE [LARGE SCALE GENOMIC DNA]</scope>
    <source>
        <strain evidence="2 3">36-1</strain>
    </source>
</reference>
<dbReference type="PANTHER" id="PTHR38847:SF1">
    <property type="entry name" value="PSEUDOURIDINE SYNTHASE RSUA_RLUA-LIKE DOMAIN-CONTAINING PROTEIN"/>
    <property type="match status" value="1"/>
</dbReference>
<dbReference type="Pfam" id="PF14273">
    <property type="entry name" value="DUF4360"/>
    <property type="match status" value="1"/>
</dbReference>
<feature type="compositionally biased region" description="Polar residues" evidence="1">
    <location>
        <begin position="93"/>
        <end position="105"/>
    </location>
</feature>
<protein>
    <recommendedName>
        <fullName evidence="4">Secreted protein</fullName>
    </recommendedName>
</protein>
<dbReference type="InterPro" id="IPR025649">
    <property type="entry name" value="DUF4360"/>
</dbReference>
<evidence type="ECO:0008006" key="4">
    <source>
        <dbReference type="Google" id="ProtNLM"/>
    </source>
</evidence>
<evidence type="ECO:0000313" key="2">
    <source>
        <dbReference type="EMBL" id="PWI64412.1"/>
    </source>
</evidence>
<gene>
    <name evidence="2" type="ORF">PCL_10480</name>
</gene>
<proteinExistence type="predicted"/>
<organism evidence="2 3">
    <name type="scientific">Purpureocillium lilacinum</name>
    <name type="common">Paecilomyces lilacinus</name>
    <dbReference type="NCBI Taxonomy" id="33203"/>
    <lineage>
        <taxon>Eukaryota</taxon>
        <taxon>Fungi</taxon>
        <taxon>Dikarya</taxon>
        <taxon>Ascomycota</taxon>
        <taxon>Pezizomycotina</taxon>
        <taxon>Sordariomycetes</taxon>
        <taxon>Hypocreomycetidae</taxon>
        <taxon>Hypocreales</taxon>
        <taxon>Ophiocordycipitaceae</taxon>
        <taxon>Purpureocillium</taxon>
    </lineage>
</organism>
<evidence type="ECO:0000256" key="1">
    <source>
        <dbReference type="SAM" id="MobiDB-lite"/>
    </source>
</evidence>
<comment type="caution">
    <text evidence="2">The sequence shown here is derived from an EMBL/GenBank/DDBJ whole genome shotgun (WGS) entry which is preliminary data.</text>
</comment>
<feature type="region of interest" description="Disordered" evidence="1">
    <location>
        <begin position="46"/>
        <end position="69"/>
    </location>
</feature>
<feature type="region of interest" description="Disordered" evidence="1">
    <location>
        <begin position="93"/>
        <end position="127"/>
    </location>
</feature>